<keyword evidence="2" id="KW-1185">Reference proteome</keyword>
<organism evidence="1 2">
    <name type="scientific">Cuscuta campestris</name>
    <dbReference type="NCBI Taxonomy" id="132261"/>
    <lineage>
        <taxon>Eukaryota</taxon>
        <taxon>Viridiplantae</taxon>
        <taxon>Streptophyta</taxon>
        <taxon>Embryophyta</taxon>
        <taxon>Tracheophyta</taxon>
        <taxon>Spermatophyta</taxon>
        <taxon>Magnoliopsida</taxon>
        <taxon>eudicotyledons</taxon>
        <taxon>Gunneridae</taxon>
        <taxon>Pentapetalae</taxon>
        <taxon>asterids</taxon>
        <taxon>lamiids</taxon>
        <taxon>Solanales</taxon>
        <taxon>Convolvulaceae</taxon>
        <taxon>Cuscuteae</taxon>
        <taxon>Cuscuta</taxon>
        <taxon>Cuscuta subgen. Grammica</taxon>
        <taxon>Cuscuta sect. Cleistogrammica</taxon>
    </lineage>
</organism>
<sequence>MASADSREFVAVNMPIEIDEGVGRRSGSSEFVAVNMPIEIDEGVRHKLISINSEFLSRKMKSRLLNHPELTICDLTEDYKKEKISLFHHLWTTSQWGREDEKDKTMDGWIRTHSIA</sequence>
<name>A0A484KE69_9ASTE</name>
<evidence type="ECO:0000313" key="1">
    <source>
        <dbReference type="EMBL" id="VFQ61517.1"/>
    </source>
</evidence>
<protein>
    <submittedName>
        <fullName evidence="1">Uncharacterized protein</fullName>
    </submittedName>
</protein>
<accession>A0A484KE69</accession>
<proteinExistence type="predicted"/>
<evidence type="ECO:0000313" key="2">
    <source>
        <dbReference type="Proteomes" id="UP000595140"/>
    </source>
</evidence>
<reference evidence="1 2" key="1">
    <citation type="submission" date="2018-04" db="EMBL/GenBank/DDBJ databases">
        <authorList>
            <person name="Vogel A."/>
        </authorList>
    </citation>
    <scope>NUCLEOTIDE SEQUENCE [LARGE SCALE GENOMIC DNA]</scope>
</reference>
<dbReference type="Proteomes" id="UP000595140">
    <property type="component" value="Unassembled WGS sequence"/>
</dbReference>
<dbReference type="AlphaFoldDB" id="A0A484KE69"/>
<gene>
    <name evidence="1" type="ORF">CCAM_LOCUS3293</name>
</gene>
<dbReference type="EMBL" id="OOIL02000171">
    <property type="protein sequence ID" value="VFQ61517.1"/>
    <property type="molecule type" value="Genomic_DNA"/>
</dbReference>